<evidence type="ECO:0000256" key="4">
    <source>
        <dbReference type="ARBA" id="ARBA00022692"/>
    </source>
</evidence>
<dbReference type="OrthoDB" id="445589at2"/>
<dbReference type="EMBL" id="MWUE01000008">
    <property type="protein sequence ID" value="OQP35018.1"/>
    <property type="molecule type" value="Genomic_DNA"/>
</dbReference>
<accession>A0A1V9DME9</accession>
<dbReference type="Proteomes" id="UP000192769">
    <property type="component" value="Unassembled WGS sequence"/>
</dbReference>
<evidence type="ECO:0000256" key="3">
    <source>
        <dbReference type="ARBA" id="ARBA00022475"/>
    </source>
</evidence>
<proteinExistence type="inferred from homology"/>
<keyword evidence="6" id="KW-0406">Ion transport</keyword>
<comment type="caution">
    <text evidence="10">The sequence shown here is derived from an EMBL/GenBank/DDBJ whole genome shotgun (WGS) entry which is preliminary data.</text>
</comment>
<keyword evidence="3" id="KW-1003">Cell membrane</keyword>
<keyword evidence="5 9" id="KW-1133">Transmembrane helix</keyword>
<evidence type="ECO:0000313" key="10">
    <source>
        <dbReference type="EMBL" id="OQP35018.1"/>
    </source>
</evidence>
<evidence type="ECO:0000256" key="9">
    <source>
        <dbReference type="SAM" id="Phobius"/>
    </source>
</evidence>
<reference evidence="10 11" key="1">
    <citation type="submission" date="2017-02" db="EMBL/GenBank/DDBJ databases">
        <title>Whole genome shotgun sequence of Pantoea agglomerans strain AS1 isolated from a cycad, Zamia floridana in Central Florida, USA.</title>
        <authorList>
            <person name="Lata P."/>
            <person name="Govindarajan S."/>
            <person name="Qi F."/>
            <person name="Li J.-L."/>
            <person name="Maurya S.K."/>
            <person name="Sahoo M.K."/>
        </authorList>
    </citation>
    <scope>NUCLEOTIDE SEQUENCE [LARGE SCALE GENOMIC DNA]</scope>
    <source>
        <strain evidence="10 11">AS1</strain>
    </source>
</reference>
<keyword evidence="4 9" id="KW-0812">Transmembrane</keyword>
<dbReference type="PANTHER" id="PTHR33281">
    <property type="entry name" value="UPF0187 PROTEIN YNEE"/>
    <property type="match status" value="1"/>
</dbReference>
<dbReference type="RefSeq" id="WP_081137255.1">
    <property type="nucleotide sequence ID" value="NZ_MWUE01000008.1"/>
</dbReference>
<keyword evidence="2" id="KW-0813">Transport</keyword>
<name>A0A1V9DME9_9GAMM</name>
<evidence type="ECO:0000256" key="8">
    <source>
        <dbReference type="ARBA" id="ARBA00034708"/>
    </source>
</evidence>
<comment type="subcellular location">
    <subcellularLocation>
        <location evidence="1">Cell membrane</location>
        <topology evidence="1">Multi-pass membrane protein</topology>
    </subcellularLocation>
</comment>
<comment type="similarity">
    <text evidence="8">Belongs to the anion channel-forming bestrophin (TC 1.A.46) family.</text>
</comment>
<evidence type="ECO:0000256" key="5">
    <source>
        <dbReference type="ARBA" id="ARBA00022989"/>
    </source>
</evidence>
<evidence type="ECO:0000256" key="1">
    <source>
        <dbReference type="ARBA" id="ARBA00004651"/>
    </source>
</evidence>
<dbReference type="GO" id="GO:0005886">
    <property type="term" value="C:plasma membrane"/>
    <property type="evidence" value="ECO:0007669"/>
    <property type="project" value="UniProtKB-SubCell"/>
</dbReference>
<gene>
    <name evidence="10" type="ORF">B2J69_05740</name>
</gene>
<dbReference type="Pfam" id="PF25539">
    <property type="entry name" value="Bestrophin_2"/>
    <property type="match status" value="1"/>
</dbReference>
<feature type="transmembrane region" description="Helical" evidence="9">
    <location>
        <begin position="20"/>
        <end position="42"/>
    </location>
</feature>
<keyword evidence="7 9" id="KW-0472">Membrane</keyword>
<keyword evidence="11" id="KW-1185">Reference proteome</keyword>
<protein>
    <recommendedName>
        <fullName evidence="12">Ibestrophin</fullName>
    </recommendedName>
</protein>
<evidence type="ECO:0000256" key="2">
    <source>
        <dbReference type="ARBA" id="ARBA00022448"/>
    </source>
</evidence>
<dbReference type="GO" id="GO:0005254">
    <property type="term" value="F:chloride channel activity"/>
    <property type="evidence" value="ECO:0007669"/>
    <property type="project" value="InterPro"/>
</dbReference>
<dbReference type="AlphaFoldDB" id="A0A1V9DME9"/>
<evidence type="ECO:0000256" key="6">
    <source>
        <dbReference type="ARBA" id="ARBA00023065"/>
    </source>
</evidence>
<dbReference type="InterPro" id="IPR044669">
    <property type="entry name" value="YneE/VCCN1/2-like"/>
</dbReference>
<evidence type="ECO:0000256" key="7">
    <source>
        <dbReference type="ARBA" id="ARBA00023136"/>
    </source>
</evidence>
<feature type="transmembrane region" description="Helical" evidence="9">
    <location>
        <begin position="48"/>
        <end position="70"/>
    </location>
</feature>
<organism evidence="10 11">
    <name type="scientific">Pantoea latae</name>
    <dbReference type="NCBI Taxonomy" id="1964541"/>
    <lineage>
        <taxon>Bacteria</taxon>
        <taxon>Pseudomonadati</taxon>
        <taxon>Pseudomonadota</taxon>
        <taxon>Gammaproteobacteria</taxon>
        <taxon>Enterobacterales</taxon>
        <taxon>Erwiniaceae</taxon>
        <taxon>Pantoea</taxon>
    </lineage>
</organism>
<sequence>MIVRPHRHWFVRLFAWHGSVLPDISFRLFLNLLMSLLALWLLNWYETLGIRLTLAPFSLLGVSIAVFLGFRNSVCFARFSEARHFFGALLIACRTLQRQVLALFPNDAPRIQALLLAFCYSLKHQLRRSDARADLQRLLGEEAEWVLSRRSPTNMLHLQLSHWLADQRRQGNISDLVWSNIDESLNQLAAVLGGCERLASMPVPFAYGLLLHRTVYLFCTLLPFALAPDLHYMTPLVSMFISYTFLSLDTLAEELEMPFGYQNNHLPMDAICANIEISLREMAGEEETLPTPLRPDVRYRLT</sequence>
<dbReference type="PANTHER" id="PTHR33281:SF19">
    <property type="entry name" value="VOLTAGE-DEPENDENT ANION CHANNEL-FORMING PROTEIN YNEE"/>
    <property type="match status" value="1"/>
</dbReference>
<evidence type="ECO:0000313" key="11">
    <source>
        <dbReference type="Proteomes" id="UP000192769"/>
    </source>
</evidence>
<evidence type="ECO:0008006" key="12">
    <source>
        <dbReference type="Google" id="ProtNLM"/>
    </source>
</evidence>